<evidence type="ECO:0008006" key="4">
    <source>
        <dbReference type="Google" id="ProtNLM"/>
    </source>
</evidence>
<name>A0ABN1W9L3_9PSEU</name>
<keyword evidence="1" id="KW-1133">Transmembrane helix</keyword>
<dbReference type="EMBL" id="BAAALN010000006">
    <property type="protein sequence ID" value="GAA1240759.1"/>
    <property type="molecule type" value="Genomic_DNA"/>
</dbReference>
<organism evidence="2 3">
    <name type="scientific">Prauserella halophila</name>
    <dbReference type="NCBI Taxonomy" id="185641"/>
    <lineage>
        <taxon>Bacteria</taxon>
        <taxon>Bacillati</taxon>
        <taxon>Actinomycetota</taxon>
        <taxon>Actinomycetes</taxon>
        <taxon>Pseudonocardiales</taxon>
        <taxon>Pseudonocardiaceae</taxon>
        <taxon>Prauserella</taxon>
    </lineage>
</organism>
<reference evidence="2 3" key="1">
    <citation type="journal article" date="2019" name="Int. J. Syst. Evol. Microbiol.">
        <title>The Global Catalogue of Microorganisms (GCM) 10K type strain sequencing project: providing services to taxonomists for standard genome sequencing and annotation.</title>
        <authorList>
            <consortium name="The Broad Institute Genomics Platform"/>
            <consortium name="The Broad Institute Genome Sequencing Center for Infectious Disease"/>
            <person name="Wu L."/>
            <person name="Ma J."/>
        </authorList>
    </citation>
    <scope>NUCLEOTIDE SEQUENCE [LARGE SCALE GENOMIC DNA]</scope>
    <source>
        <strain evidence="2 3">JCM 13023</strain>
    </source>
</reference>
<feature type="transmembrane region" description="Helical" evidence="1">
    <location>
        <begin position="65"/>
        <end position="83"/>
    </location>
</feature>
<keyword evidence="1" id="KW-0812">Transmembrane</keyword>
<dbReference type="RefSeq" id="WP_253862533.1">
    <property type="nucleotide sequence ID" value="NZ_BAAALN010000006.1"/>
</dbReference>
<evidence type="ECO:0000256" key="1">
    <source>
        <dbReference type="SAM" id="Phobius"/>
    </source>
</evidence>
<evidence type="ECO:0000313" key="3">
    <source>
        <dbReference type="Proteomes" id="UP001500653"/>
    </source>
</evidence>
<comment type="caution">
    <text evidence="2">The sequence shown here is derived from an EMBL/GenBank/DDBJ whole genome shotgun (WGS) entry which is preliminary data.</text>
</comment>
<sequence>MRRSRAEAPAANTGWSASAAANPALQLLLLGVLLQVIGLAVALVTGQLAGAVRDRVLGSPRVRTVFERLAATVYGALAAALIADSAR</sequence>
<evidence type="ECO:0000313" key="2">
    <source>
        <dbReference type="EMBL" id="GAA1240759.1"/>
    </source>
</evidence>
<dbReference type="Proteomes" id="UP001500653">
    <property type="component" value="Unassembled WGS sequence"/>
</dbReference>
<protein>
    <recommendedName>
        <fullName evidence="4">LysE type translocator</fullName>
    </recommendedName>
</protein>
<keyword evidence="1" id="KW-0472">Membrane</keyword>
<keyword evidence="3" id="KW-1185">Reference proteome</keyword>
<accession>A0ABN1W9L3</accession>
<feature type="transmembrane region" description="Helical" evidence="1">
    <location>
        <begin position="24"/>
        <end position="44"/>
    </location>
</feature>
<gene>
    <name evidence="2" type="ORF">GCM10009676_27160</name>
</gene>
<proteinExistence type="predicted"/>